<comment type="caution">
    <text evidence="2">The sequence shown here is derived from an EMBL/GenBank/DDBJ whole genome shotgun (WGS) entry which is preliminary data.</text>
</comment>
<gene>
    <name evidence="2" type="ORF">Q4T40_10755</name>
</gene>
<organism evidence="2 3">
    <name type="scientific">Anaeroselena agilis</name>
    <dbReference type="NCBI Taxonomy" id="3063788"/>
    <lineage>
        <taxon>Bacteria</taxon>
        <taxon>Bacillati</taxon>
        <taxon>Bacillota</taxon>
        <taxon>Negativicutes</taxon>
        <taxon>Acetonemataceae</taxon>
        <taxon>Anaeroselena</taxon>
    </lineage>
</organism>
<dbReference type="CDD" id="cd10917">
    <property type="entry name" value="CE4_NodB_like_6s_7s"/>
    <property type="match status" value="1"/>
</dbReference>
<reference evidence="2 3" key="1">
    <citation type="submission" date="2023-07" db="EMBL/GenBank/DDBJ databases">
        <title>The novel representative of Negativicutes class, Anaeroselena agilis gen. nov. sp. nov.</title>
        <authorList>
            <person name="Prokofeva M.I."/>
            <person name="Elcheninov A.G."/>
            <person name="Klyukina A."/>
            <person name="Kublanov I.V."/>
            <person name="Frolov E.N."/>
            <person name="Podosokorskaya O.A."/>
        </authorList>
    </citation>
    <scope>NUCLEOTIDE SEQUENCE [LARGE SCALE GENOMIC DNA]</scope>
    <source>
        <strain evidence="2 3">4137-cl</strain>
    </source>
</reference>
<proteinExistence type="predicted"/>
<evidence type="ECO:0000259" key="1">
    <source>
        <dbReference type="PROSITE" id="PS51677"/>
    </source>
</evidence>
<dbReference type="InterPro" id="IPR002509">
    <property type="entry name" value="NODB_dom"/>
</dbReference>
<dbReference type="EMBL" id="JAUOZS010000001">
    <property type="protein sequence ID" value="MDT8901724.1"/>
    <property type="molecule type" value="Genomic_DNA"/>
</dbReference>
<dbReference type="GO" id="GO:0016787">
    <property type="term" value="F:hydrolase activity"/>
    <property type="evidence" value="ECO:0007669"/>
    <property type="project" value="UniProtKB-KW"/>
</dbReference>
<dbReference type="InterPro" id="IPR011330">
    <property type="entry name" value="Glyco_hydro/deAcase_b/a-brl"/>
</dbReference>
<sequence length="232" mass="25412">MKRKKTWGFILAVGVFAALLAGGHALQDHSRAIKKVPTNHKIIALTFDDGPHPHTTRALLAVLRDKKARATFFLLGENAAKYPDLLAEIAAAGQEIANHGYHHKFPNKQPRAELYDDLARFEKVVAAVGVRPVLFRPPGGGYNDPLVNDLAARGYTTILWSIDTRDWERRSPAQVAATVISGASPGSIVLLHEGECAITTPAAVAVIIDRLRTAGYEFVTVGELLQYYEIRQ</sequence>
<dbReference type="InterPro" id="IPR050248">
    <property type="entry name" value="Polysacc_deacetylase_ArnD"/>
</dbReference>
<dbReference type="EC" id="3.-.-.-" evidence="2"/>
<name>A0ABU3NY55_9FIRM</name>
<dbReference type="PROSITE" id="PS51677">
    <property type="entry name" value="NODB"/>
    <property type="match status" value="1"/>
</dbReference>
<evidence type="ECO:0000313" key="2">
    <source>
        <dbReference type="EMBL" id="MDT8901724.1"/>
    </source>
</evidence>
<evidence type="ECO:0000313" key="3">
    <source>
        <dbReference type="Proteomes" id="UP001254848"/>
    </source>
</evidence>
<dbReference type="SUPFAM" id="SSF88713">
    <property type="entry name" value="Glycoside hydrolase/deacetylase"/>
    <property type="match status" value="1"/>
</dbReference>
<feature type="domain" description="NodB homology" evidence="1">
    <location>
        <begin position="41"/>
        <end position="219"/>
    </location>
</feature>
<dbReference type="Gene3D" id="3.20.20.370">
    <property type="entry name" value="Glycoside hydrolase/deacetylase"/>
    <property type="match status" value="1"/>
</dbReference>
<keyword evidence="3" id="KW-1185">Reference proteome</keyword>
<protein>
    <submittedName>
        <fullName evidence="2">Polysaccharide deacetylase family protein</fullName>
        <ecNumber evidence="2">3.-.-.-</ecNumber>
    </submittedName>
</protein>
<dbReference type="Proteomes" id="UP001254848">
    <property type="component" value="Unassembled WGS sequence"/>
</dbReference>
<keyword evidence="2" id="KW-0378">Hydrolase</keyword>
<dbReference type="PANTHER" id="PTHR10587">
    <property type="entry name" value="GLYCOSYL TRANSFERASE-RELATED"/>
    <property type="match status" value="1"/>
</dbReference>
<dbReference type="Pfam" id="PF01522">
    <property type="entry name" value="Polysacc_deac_1"/>
    <property type="match status" value="1"/>
</dbReference>
<dbReference type="PANTHER" id="PTHR10587:SF137">
    <property type="entry name" value="4-DEOXY-4-FORMAMIDO-L-ARABINOSE-PHOSPHOUNDECAPRENOL DEFORMYLASE ARND-RELATED"/>
    <property type="match status" value="1"/>
</dbReference>
<accession>A0ABU3NY55</accession>
<dbReference type="RefSeq" id="WP_413780228.1">
    <property type="nucleotide sequence ID" value="NZ_JAUOZS010000001.1"/>
</dbReference>